<evidence type="ECO:0000313" key="10">
    <source>
        <dbReference type="EMBL" id="QCT04638.1"/>
    </source>
</evidence>
<feature type="domain" description="MobA-like NTP transferase" evidence="9">
    <location>
        <begin position="7"/>
        <end position="160"/>
    </location>
</feature>
<dbReference type="CDD" id="cd02503">
    <property type="entry name" value="MobA"/>
    <property type="match status" value="1"/>
</dbReference>
<feature type="binding site" evidence="8">
    <location>
        <position position="96"/>
    </location>
    <ligand>
        <name>GTP</name>
        <dbReference type="ChEBI" id="CHEBI:37565"/>
    </ligand>
</feature>
<dbReference type="Proteomes" id="UP000300879">
    <property type="component" value="Chromosome"/>
</dbReference>
<comment type="similarity">
    <text evidence="8">Belongs to the MobA family.</text>
</comment>
<evidence type="ECO:0000313" key="11">
    <source>
        <dbReference type="Proteomes" id="UP000300879"/>
    </source>
</evidence>
<evidence type="ECO:0000256" key="7">
    <source>
        <dbReference type="ARBA" id="ARBA00023150"/>
    </source>
</evidence>
<evidence type="ECO:0000259" key="9">
    <source>
        <dbReference type="Pfam" id="PF12804"/>
    </source>
</evidence>
<dbReference type="InterPro" id="IPR013482">
    <property type="entry name" value="Molybde_CF_guanTrfase"/>
</dbReference>
<dbReference type="EMBL" id="CP040396">
    <property type="protein sequence ID" value="QCT04638.1"/>
    <property type="molecule type" value="Genomic_DNA"/>
</dbReference>
<dbReference type="GO" id="GO:0006777">
    <property type="term" value="P:Mo-molybdopterin cofactor biosynthetic process"/>
    <property type="evidence" value="ECO:0007669"/>
    <property type="project" value="UniProtKB-KW"/>
</dbReference>
<keyword evidence="6 8" id="KW-0342">GTP-binding</keyword>
<dbReference type="KEGG" id="palo:E6C60_3933"/>
<dbReference type="AlphaFoldDB" id="A0A4P8XPQ1"/>
<protein>
    <recommendedName>
        <fullName evidence="8">Probable molybdenum cofactor guanylyltransferase</fullName>
        <shortName evidence="8">MoCo guanylyltransferase</shortName>
        <ecNumber evidence="8">2.7.7.77</ecNumber>
    </recommendedName>
    <alternativeName>
        <fullName evidence="8">GTP:molybdopterin guanylyltransferase</fullName>
    </alternativeName>
    <alternativeName>
        <fullName evidence="8">Mo-MPT guanylyltransferase</fullName>
    </alternativeName>
    <alternativeName>
        <fullName evidence="8">Molybdopterin guanylyltransferase</fullName>
    </alternativeName>
    <alternativeName>
        <fullName evidence="8">Molybdopterin-guanine dinucleotide synthase</fullName>
        <shortName evidence="8">MGD synthase</shortName>
    </alternativeName>
</protein>
<dbReference type="InterPro" id="IPR025877">
    <property type="entry name" value="MobA-like_NTP_Trfase"/>
</dbReference>
<feature type="binding site" evidence="8">
    <location>
        <position position="22"/>
    </location>
    <ligand>
        <name>GTP</name>
        <dbReference type="ChEBI" id="CHEBI:37565"/>
    </ligand>
</feature>
<keyword evidence="3 8" id="KW-0479">Metal-binding</keyword>
<evidence type="ECO:0000256" key="1">
    <source>
        <dbReference type="ARBA" id="ARBA00022490"/>
    </source>
</evidence>
<proteinExistence type="inferred from homology"/>
<dbReference type="EC" id="2.7.7.77" evidence="8"/>
<comment type="caution">
    <text evidence="8">Lacks conserved residue(s) required for the propagation of feature annotation.</text>
</comment>
<dbReference type="GO" id="GO:0005737">
    <property type="term" value="C:cytoplasm"/>
    <property type="evidence" value="ECO:0007669"/>
    <property type="project" value="UniProtKB-SubCell"/>
</dbReference>
<gene>
    <name evidence="8" type="primary">mobA</name>
    <name evidence="10" type="ORF">E6C60_3933</name>
</gene>
<keyword evidence="1 8" id="KW-0963">Cytoplasm</keyword>
<feature type="binding site" evidence="8">
    <location>
        <position position="67"/>
    </location>
    <ligand>
        <name>GTP</name>
        <dbReference type="ChEBI" id="CHEBI:37565"/>
    </ligand>
</feature>
<keyword evidence="4 8" id="KW-0547">Nucleotide-binding</keyword>
<evidence type="ECO:0000256" key="6">
    <source>
        <dbReference type="ARBA" id="ARBA00023134"/>
    </source>
</evidence>
<evidence type="ECO:0000256" key="5">
    <source>
        <dbReference type="ARBA" id="ARBA00022842"/>
    </source>
</evidence>
<comment type="catalytic activity">
    <reaction evidence="8">
        <text>Mo-molybdopterin + GTP + H(+) = Mo-molybdopterin guanine dinucleotide + diphosphate</text>
        <dbReference type="Rhea" id="RHEA:34243"/>
        <dbReference type="ChEBI" id="CHEBI:15378"/>
        <dbReference type="ChEBI" id="CHEBI:33019"/>
        <dbReference type="ChEBI" id="CHEBI:37565"/>
        <dbReference type="ChEBI" id="CHEBI:71302"/>
        <dbReference type="ChEBI" id="CHEBI:71310"/>
        <dbReference type="EC" id="2.7.7.77"/>
    </reaction>
</comment>
<dbReference type="Pfam" id="PF12804">
    <property type="entry name" value="NTP_transf_3"/>
    <property type="match status" value="1"/>
</dbReference>
<dbReference type="OrthoDB" id="9788394at2"/>
<dbReference type="RefSeq" id="WP_138227318.1">
    <property type="nucleotide sequence ID" value="NZ_CP040396.1"/>
</dbReference>
<organism evidence="10 11">
    <name type="scientific">Paenibacillus algicola</name>
    <dbReference type="NCBI Taxonomy" id="2565926"/>
    <lineage>
        <taxon>Bacteria</taxon>
        <taxon>Bacillati</taxon>
        <taxon>Bacillota</taxon>
        <taxon>Bacilli</taxon>
        <taxon>Bacillales</taxon>
        <taxon>Paenibacillaceae</taxon>
        <taxon>Paenibacillus</taxon>
    </lineage>
</organism>
<dbReference type="Gene3D" id="3.90.550.10">
    <property type="entry name" value="Spore Coat Polysaccharide Biosynthesis Protein SpsA, Chain A"/>
    <property type="match status" value="1"/>
</dbReference>
<accession>A0A4P8XPQ1</accession>
<evidence type="ECO:0000256" key="4">
    <source>
        <dbReference type="ARBA" id="ARBA00022741"/>
    </source>
</evidence>
<dbReference type="PANTHER" id="PTHR19136">
    <property type="entry name" value="MOLYBDENUM COFACTOR GUANYLYLTRANSFERASE"/>
    <property type="match status" value="1"/>
</dbReference>
<dbReference type="SUPFAM" id="SSF53448">
    <property type="entry name" value="Nucleotide-diphospho-sugar transferases"/>
    <property type="match status" value="1"/>
</dbReference>
<feature type="binding site" evidence="8">
    <location>
        <begin position="10"/>
        <end position="12"/>
    </location>
    <ligand>
        <name>GTP</name>
        <dbReference type="ChEBI" id="CHEBI:37565"/>
    </ligand>
</feature>
<comment type="cofactor">
    <cofactor evidence="8">
        <name>Mg(2+)</name>
        <dbReference type="ChEBI" id="CHEBI:18420"/>
    </cofactor>
</comment>
<keyword evidence="5 8" id="KW-0460">Magnesium</keyword>
<dbReference type="PANTHER" id="PTHR19136:SF81">
    <property type="entry name" value="MOLYBDENUM COFACTOR GUANYLYLTRANSFERASE"/>
    <property type="match status" value="1"/>
</dbReference>
<evidence type="ECO:0000256" key="2">
    <source>
        <dbReference type="ARBA" id="ARBA00022679"/>
    </source>
</evidence>
<sequence>MAESITGILLAGGRSRRMGQDKALLRFGRLSCIEQVQSALSVVCSDLLISANASRSYDFLGLPRVEDQYPGQGPLAGLHAGLKAARTSWSLVSACDMPLVTEGMASDLARMVRSLTPMGKVQAVVPVAEGRPQPLFAAYHDSAATVLEQRLQRGELRMMDALGELTVKWVPLEELAVCESLHRWREGLFNMNEPKDYERLKGLHRL</sequence>
<comment type="domain">
    <text evidence="8">The N-terminal domain determines nucleotide recognition and specific binding, while the C-terminal domain determines the specific binding to the target protein.</text>
</comment>
<evidence type="ECO:0000256" key="8">
    <source>
        <dbReference type="HAMAP-Rule" id="MF_00316"/>
    </source>
</evidence>
<dbReference type="GO" id="GO:0061603">
    <property type="term" value="F:molybdenum cofactor guanylyltransferase activity"/>
    <property type="evidence" value="ECO:0007669"/>
    <property type="project" value="UniProtKB-EC"/>
</dbReference>
<feature type="binding site" evidence="8">
    <location>
        <position position="96"/>
    </location>
    <ligand>
        <name>Mg(2+)</name>
        <dbReference type="ChEBI" id="CHEBI:18420"/>
    </ligand>
</feature>
<dbReference type="HAMAP" id="MF_00316">
    <property type="entry name" value="MobA"/>
    <property type="match status" value="1"/>
</dbReference>
<comment type="subcellular location">
    <subcellularLocation>
        <location evidence="8">Cytoplasm</location>
    </subcellularLocation>
</comment>
<keyword evidence="2 8" id="KW-0808">Transferase</keyword>
<reference evidence="10 11" key="1">
    <citation type="submission" date="2019-05" db="EMBL/GenBank/DDBJ databases">
        <authorList>
            <person name="Chen C."/>
        </authorList>
    </citation>
    <scope>NUCLEOTIDE SEQUENCE [LARGE SCALE GENOMIC DNA]</scope>
    <source>
        <strain evidence="10 11">HB172198</strain>
    </source>
</reference>
<comment type="function">
    <text evidence="8">Transfers a GMP moiety from GTP to Mo-molybdopterin (Mo-MPT) cofactor (Moco or molybdenum cofactor) to form Mo-molybdopterin guanine dinucleotide (Mo-MGD) cofactor.</text>
</comment>
<dbReference type="GO" id="GO:0046872">
    <property type="term" value="F:metal ion binding"/>
    <property type="evidence" value="ECO:0007669"/>
    <property type="project" value="UniProtKB-KW"/>
</dbReference>
<name>A0A4P8XPQ1_9BACL</name>
<keyword evidence="7 8" id="KW-0501">Molybdenum cofactor biosynthesis</keyword>
<evidence type="ECO:0000256" key="3">
    <source>
        <dbReference type="ARBA" id="ARBA00022723"/>
    </source>
</evidence>
<dbReference type="GO" id="GO:0005525">
    <property type="term" value="F:GTP binding"/>
    <property type="evidence" value="ECO:0007669"/>
    <property type="project" value="UniProtKB-UniRule"/>
</dbReference>
<dbReference type="InterPro" id="IPR029044">
    <property type="entry name" value="Nucleotide-diphossugar_trans"/>
</dbReference>
<keyword evidence="11" id="KW-1185">Reference proteome</keyword>